<dbReference type="Proteomes" id="UP000790709">
    <property type="component" value="Unassembled WGS sequence"/>
</dbReference>
<name>A0ACB8BF71_9AGAM</name>
<gene>
    <name evidence="1" type="ORF">BV22DRAFT_1013926</name>
</gene>
<reference evidence="1" key="1">
    <citation type="journal article" date="2021" name="New Phytol.">
        <title>Evolutionary innovations through gain and loss of genes in the ectomycorrhizal Boletales.</title>
        <authorList>
            <person name="Wu G."/>
            <person name="Miyauchi S."/>
            <person name="Morin E."/>
            <person name="Kuo A."/>
            <person name="Drula E."/>
            <person name="Varga T."/>
            <person name="Kohler A."/>
            <person name="Feng B."/>
            <person name="Cao Y."/>
            <person name="Lipzen A."/>
            <person name="Daum C."/>
            <person name="Hundley H."/>
            <person name="Pangilinan J."/>
            <person name="Johnson J."/>
            <person name="Barry K."/>
            <person name="LaButti K."/>
            <person name="Ng V."/>
            <person name="Ahrendt S."/>
            <person name="Min B."/>
            <person name="Choi I.G."/>
            <person name="Park H."/>
            <person name="Plett J.M."/>
            <person name="Magnuson J."/>
            <person name="Spatafora J.W."/>
            <person name="Nagy L.G."/>
            <person name="Henrissat B."/>
            <person name="Grigoriev I.V."/>
            <person name="Yang Z.L."/>
            <person name="Xu J."/>
            <person name="Martin F.M."/>
        </authorList>
    </citation>
    <scope>NUCLEOTIDE SEQUENCE</scope>
    <source>
        <strain evidence="1">KUC20120723A-06</strain>
    </source>
</reference>
<evidence type="ECO:0000313" key="2">
    <source>
        <dbReference type="Proteomes" id="UP000790709"/>
    </source>
</evidence>
<sequence>MPQKRANKSNFQAFLDFVYKLVLIGFAVYALSVCPQDEHLQSPVCRGLSAYKRIILDPYIIPPIQAALAHPSIAPHVERATPYVTRAVDITTPILLRTQYEWNLRVVPQWNKRIVPEWNKRVVPQWEKRATQAKLEPYRARVEHIYENRLAPQARRAAYNLQRWQYQAQPYIVLAVSKTQQGYYAAKPYAIPLAQRMVFALQQFLLFLQEQRQKFVDPHVATIWEKVKELSSRKQDGSDATPGSEAPPPSPSAPVSVLETIAVHSTLAETPLATPAHQASSFEPELVFDETVEKISAEDATTVAEFTEPTPDEFHSVTMVEAELTSSTASDSIPLEDLESASSVMSESVHPTPPSEPMSPPSESSPAAPLTETLESASSIMLESVYRTASIAPSLMSSAPEALSSTPSASDAGSPADPLPTAPPVANNHLRDDDEIDINAFYAELGLDEPLDSQSDAEEFVPPAPPAETDEERAERLRLKAEETAQKRADIQARHAKWEADLSAQMEGGKVQLENTLTALRTTAADDLQKSTEIRHSIEGLVADAEKYIKGAEVYLKNLKAEGRKQDEKQALWDRVVGKVGEKFEERLRETEGVVNAWYAVVRDQEMQEVAKVAAEVREIAEKAQVDLGLDYAWLDDVTYSDWQRYHALIETSERFTDEATSIQNGTHPSGSANPLTPIIEDLELEVQDVVIGFETRLRRIKRDGERAFSSTQKEEEKGSGTAPEPEPEVSILPIPETDARGETVNYIPPVVIGRGKDEVLEALGRLDSQGGVETGSVEPRSESEEVVESLVHEAEAEEEMRSSGASILHTEL</sequence>
<protein>
    <submittedName>
        <fullName evidence="1">Uncharacterized protein</fullName>
    </submittedName>
</protein>
<organism evidence="1 2">
    <name type="scientific">Leucogyrophana mollusca</name>
    <dbReference type="NCBI Taxonomy" id="85980"/>
    <lineage>
        <taxon>Eukaryota</taxon>
        <taxon>Fungi</taxon>
        <taxon>Dikarya</taxon>
        <taxon>Basidiomycota</taxon>
        <taxon>Agaricomycotina</taxon>
        <taxon>Agaricomycetes</taxon>
        <taxon>Agaricomycetidae</taxon>
        <taxon>Boletales</taxon>
        <taxon>Boletales incertae sedis</taxon>
        <taxon>Leucogyrophana</taxon>
    </lineage>
</organism>
<proteinExistence type="predicted"/>
<comment type="caution">
    <text evidence="1">The sequence shown here is derived from an EMBL/GenBank/DDBJ whole genome shotgun (WGS) entry which is preliminary data.</text>
</comment>
<evidence type="ECO:0000313" key="1">
    <source>
        <dbReference type="EMBL" id="KAH7924159.1"/>
    </source>
</evidence>
<keyword evidence="2" id="KW-1185">Reference proteome</keyword>
<dbReference type="EMBL" id="MU266432">
    <property type="protein sequence ID" value="KAH7924159.1"/>
    <property type="molecule type" value="Genomic_DNA"/>
</dbReference>
<accession>A0ACB8BF71</accession>